<keyword evidence="3" id="KW-1185">Reference proteome</keyword>
<reference evidence="2" key="1">
    <citation type="submission" date="2021-01" db="EMBL/GenBank/DDBJ databases">
        <authorList>
            <consortium name="Genoscope - CEA"/>
            <person name="William W."/>
        </authorList>
    </citation>
    <scope>NUCLEOTIDE SEQUENCE</scope>
</reference>
<protein>
    <submittedName>
        <fullName evidence="2">Uncharacterized protein</fullName>
    </submittedName>
</protein>
<gene>
    <name evidence="2" type="ORF">POCTA_138.1.T0240088</name>
</gene>
<sequence>MINKFMGYFKNRPPFQKRVANSSLLSQSDEILLDDLLFLISCFENNHSEFITKSPSYYIEQYFALTNEQEYANSYIIRNKVFLTCHLMLHEFQLGIDFADHFLNQKFPVLLDKKSPVFVKTTSQKEEWLSANIQLSYFQYLQKLAVNIQVFHACKVQQYPLFQEGQKFIDIQTKLLWLFKISNLVNSGLGQMEILKQALQMVPEDMLLKEIVLVYWSDIIVFYNFLSKEILQLLDYYRHLATHICLQFYELYLQLFQIRNSISDLYKYRKHFDRDNVIKQPKWFDVNKPVHKQIEEFMLKQKLNMGNNTDRAALKPQMSSRGSKSQIALDTRIDLSKLPRSNNNTIKTHRAGRQGESEGDEEDFEQLKQILQNQNIQTKLTMKKQQKQKQQDSEISFQKQSQEEGTDLPKGD</sequence>
<evidence type="ECO:0000313" key="3">
    <source>
        <dbReference type="Proteomes" id="UP000683925"/>
    </source>
</evidence>
<name>A0A8S1THN0_PAROT</name>
<comment type="caution">
    <text evidence="2">The sequence shown here is derived from an EMBL/GenBank/DDBJ whole genome shotgun (WGS) entry which is preliminary data.</text>
</comment>
<proteinExistence type="predicted"/>
<dbReference type="OrthoDB" id="298599at2759"/>
<organism evidence="2 3">
    <name type="scientific">Paramecium octaurelia</name>
    <dbReference type="NCBI Taxonomy" id="43137"/>
    <lineage>
        <taxon>Eukaryota</taxon>
        <taxon>Sar</taxon>
        <taxon>Alveolata</taxon>
        <taxon>Ciliophora</taxon>
        <taxon>Intramacronucleata</taxon>
        <taxon>Oligohymenophorea</taxon>
        <taxon>Peniculida</taxon>
        <taxon>Parameciidae</taxon>
        <taxon>Paramecium</taxon>
    </lineage>
</organism>
<dbReference type="AlphaFoldDB" id="A0A8S1THN0"/>
<accession>A0A8S1THN0</accession>
<feature type="region of interest" description="Disordered" evidence="1">
    <location>
        <begin position="312"/>
        <end position="365"/>
    </location>
</feature>
<dbReference type="EMBL" id="CAJJDP010000024">
    <property type="protein sequence ID" value="CAD8150726.1"/>
    <property type="molecule type" value="Genomic_DNA"/>
</dbReference>
<evidence type="ECO:0000313" key="2">
    <source>
        <dbReference type="EMBL" id="CAD8150726.1"/>
    </source>
</evidence>
<evidence type="ECO:0000256" key="1">
    <source>
        <dbReference type="SAM" id="MobiDB-lite"/>
    </source>
</evidence>
<dbReference type="Proteomes" id="UP000683925">
    <property type="component" value="Unassembled WGS sequence"/>
</dbReference>
<feature type="compositionally biased region" description="Polar residues" evidence="1">
    <location>
        <begin position="317"/>
        <end position="328"/>
    </location>
</feature>
<dbReference type="OMA" id="EYANSYI"/>
<feature type="region of interest" description="Disordered" evidence="1">
    <location>
        <begin position="379"/>
        <end position="412"/>
    </location>
</feature>